<organism evidence="2 3">
    <name type="scientific">Syntrophorhabdus aromaticivorans</name>
    <dbReference type="NCBI Taxonomy" id="328301"/>
    <lineage>
        <taxon>Bacteria</taxon>
        <taxon>Pseudomonadati</taxon>
        <taxon>Thermodesulfobacteriota</taxon>
        <taxon>Syntrophorhabdia</taxon>
        <taxon>Syntrophorhabdales</taxon>
        <taxon>Syntrophorhabdaceae</taxon>
        <taxon>Syntrophorhabdus</taxon>
    </lineage>
</organism>
<dbReference type="InterPro" id="IPR054347">
    <property type="entry name" value="TOTE_primase"/>
</dbReference>
<comment type="caution">
    <text evidence="2">The sequence shown here is derived from an EMBL/GenBank/DDBJ whole genome shotgun (WGS) entry which is preliminary data.</text>
</comment>
<dbReference type="EMBL" id="JAAYEE010000071">
    <property type="protein sequence ID" value="NLW34654.1"/>
    <property type="molecule type" value="Genomic_DNA"/>
</dbReference>
<dbReference type="STRING" id="909663.GCA_000512235_01025"/>
<reference evidence="2" key="2">
    <citation type="submission" date="2020-01" db="EMBL/GenBank/DDBJ databases">
        <authorList>
            <person name="Campanaro S."/>
        </authorList>
    </citation>
    <scope>NUCLEOTIDE SEQUENCE</scope>
    <source>
        <strain evidence="2">AS06rmzACSIP_7</strain>
    </source>
</reference>
<evidence type="ECO:0000313" key="3">
    <source>
        <dbReference type="Proteomes" id="UP000777265"/>
    </source>
</evidence>
<feature type="domain" description="TOTE conflict system primase" evidence="1">
    <location>
        <begin position="1"/>
        <end position="74"/>
    </location>
</feature>
<protein>
    <recommendedName>
        <fullName evidence="1">TOTE conflict system primase domain-containing protein</fullName>
    </recommendedName>
</protein>
<gene>
    <name evidence="2" type="ORF">GXY80_04105</name>
</gene>
<sequence length="124" mass="13971">MMQRHHIEFDSYDRFPPSQDTMTSGGFGNLIALPLQRIPRRSGNSVFVDDNLVPYPDQWGFLGRVRPLSGADVAAILHENASSLTRKRKTHHADPDIAEAETSIVATEEKLRDIHCSPISFRLM</sequence>
<name>A0A351U154_9BACT</name>
<accession>A0A351U154</accession>
<dbReference type="Pfam" id="PF22548">
    <property type="entry name" value="AEP-TOTE"/>
    <property type="match status" value="1"/>
</dbReference>
<dbReference type="AlphaFoldDB" id="A0A351U154"/>
<reference evidence="2" key="1">
    <citation type="journal article" date="2020" name="Biotechnol. Biofuels">
        <title>New insights from the biogas microbiome by comprehensive genome-resolved metagenomics of nearly 1600 species originating from multiple anaerobic digesters.</title>
        <authorList>
            <person name="Campanaro S."/>
            <person name="Treu L."/>
            <person name="Rodriguez-R L.M."/>
            <person name="Kovalovszki A."/>
            <person name="Ziels R.M."/>
            <person name="Maus I."/>
            <person name="Zhu X."/>
            <person name="Kougias P.G."/>
            <person name="Basile A."/>
            <person name="Luo G."/>
            <person name="Schluter A."/>
            <person name="Konstantinidis K.T."/>
            <person name="Angelidaki I."/>
        </authorList>
    </citation>
    <scope>NUCLEOTIDE SEQUENCE</scope>
    <source>
        <strain evidence="2">AS06rmzACSIP_7</strain>
    </source>
</reference>
<evidence type="ECO:0000259" key="1">
    <source>
        <dbReference type="Pfam" id="PF22548"/>
    </source>
</evidence>
<proteinExistence type="predicted"/>
<evidence type="ECO:0000313" key="2">
    <source>
        <dbReference type="EMBL" id="NLW34654.1"/>
    </source>
</evidence>
<dbReference type="Proteomes" id="UP000777265">
    <property type="component" value="Unassembled WGS sequence"/>
</dbReference>